<evidence type="ECO:0000259" key="2">
    <source>
        <dbReference type="SMART" id="SM00421"/>
    </source>
</evidence>
<dbReference type="InterPro" id="IPR016032">
    <property type="entry name" value="Sig_transdc_resp-reg_C-effctor"/>
</dbReference>
<proteinExistence type="predicted"/>
<comment type="caution">
    <text evidence="3">The sequence shown here is derived from an EMBL/GenBank/DDBJ whole genome shotgun (WGS) entry which is preliminary data.</text>
</comment>
<dbReference type="EMBL" id="JBHTCK010000014">
    <property type="protein sequence ID" value="MFC7355890.1"/>
    <property type="molecule type" value="Genomic_DNA"/>
</dbReference>
<protein>
    <submittedName>
        <fullName evidence="3">LuxR family transcriptional regulator</fullName>
    </submittedName>
</protein>
<dbReference type="SUPFAM" id="SSF46894">
    <property type="entry name" value="C-terminal effector domain of the bipartite response regulators"/>
    <property type="match status" value="1"/>
</dbReference>
<evidence type="ECO:0000256" key="1">
    <source>
        <dbReference type="SAM" id="MobiDB-lite"/>
    </source>
</evidence>
<dbReference type="InterPro" id="IPR036388">
    <property type="entry name" value="WH-like_DNA-bd_sf"/>
</dbReference>
<reference evidence="4" key="1">
    <citation type="journal article" date="2019" name="Int. J. Syst. Evol. Microbiol.">
        <title>The Global Catalogue of Microorganisms (GCM) 10K type strain sequencing project: providing services to taxonomists for standard genome sequencing and annotation.</title>
        <authorList>
            <consortium name="The Broad Institute Genomics Platform"/>
            <consortium name="The Broad Institute Genome Sequencing Center for Infectious Disease"/>
            <person name="Wu L."/>
            <person name="Ma J."/>
        </authorList>
    </citation>
    <scope>NUCLEOTIDE SEQUENCE [LARGE SCALE GENOMIC DNA]</scope>
    <source>
        <strain evidence="4">ICMP 19430</strain>
    </source>
</reference>
<dbReference type="RefSeq" id="WP_319283841.1">
    <property type="nucleotide sequence ID" value="NZ_JBHTCK010000014.1"/>
</dbReference>
<feature type="domain" description="HTH luxR-type" evidence="2">
    <location>
        <begin position="233"/>
        <end position="282"/>
    </location>
</feature>
<dbReference type="Gene3D" id="1.10.10.10">
    <property type="entry name" value="Winged helix-like DNA-binding domain superfamily/Winged helix DNA-binding domain"/>
    <property type="match status" value="1"/>
</dbReference>
<evidence type="ECO:0000313" key="4">
    <source>
        <dbReference type="Proteomes" id="UP001596509"/>
    </source>
</evidence>
<feature type="compositionally biased region" description="Basic and acidic residues" evidence="1">
    <location>
        <begin position="25"/>
        <end position="41"/>
    </location>
</feature>
<keyword evidence="4" id="KW-1185">Reference proteome</keyword>
<evidence type="ECO:0000313" key="3">
    <source>
        <dbReference type="EMBL" id="MFC7355890.1"/>
    </source>
</evidence>
<dbReference type="InterPro" id="IPR000792">
    <property type="entry name" value="Tscrpt_reg_LuxR_C"/>
</dbReference>
<feature type="region of interest" description="Disordered" evidence="1">
    <location>
        <begin position="1"/>
        <end position="46"/>
    </location>
</feature>
<name>A0ABW2MQQ6_9ACTN</name>
<sequence>MTRTTSARGSEDPGESGRGSNAGKEPLRPAEADDRAGRDAQDGPAAGQDAIERALLEVRAMIETTVEQHRDRVSWDQLITALDGRKPEVLGEAHKLVLQAATSIDVVLAAGPSCGAEAKAALGDLVRLVPDTVRLRLLCSPAMIDEDFVRRQRERDAPVEVRVARVPPLQAMIVDDSVALVSAESPTGRRASLIRVPDVIRTLCTLYDGVWGNAVTADGRITFGDHSRSDLARQILAALRAGITDEVAARELTVSVRTYRRYVAEIMTLLDASSRFQAGVRAAELGLLGAVKPQQTPQPRAED</sequence>
<dbReference type="SMART" id="SM00421">
    <property type="entry name" value="HTH_LUXR"/>
    <property type="match status" value="1"/>
</dbReference>
<dbReference type="Proteomes" id="UP001596509">
    <property type="component" value="Unassembled WGS sequence"/>
</dbReference>
<accession>A0ABW2MQQ6</accession>
<gene>
    <name evidence="3" type="ORF">ACFQW9_35110</name>
</gene>
<organism evidence="3 4">
    <name type="scientific">Streptomyces caviscabies</name>
    <dbReference type="NCBI Taxonomy" id="90079"/>
    <lineage>
        <taxon>Bacteria</taxon>
        <taxon>Bacillati</taxon>
        <taxon>Actinomycetota</taxon>
        <taxon>Actinomycetes</taxon>
        <taxon>Kitasatosporales</taxon>
        <taxon>Streptomycetaceae</taxon>
        <taxon>Streptomyces</taxon>
    </lineage>
</organism>